<proteinExistence type="predicted"/>
<dbReference type="HOGENOM" id="CLU_176213_3_0_11"/>
<keyword evidence="1" id="KW-0812">Transmembrane</keyword>
<dbReference type="EMBL" id="HE804045">
    <property type="protein sequence ID" value="CCH33653.1"/>
    <property type="molecule type" value="Genomic_DNA"/>
</dbReference>
<feature type="transmembrane region" description="Helical" evidence="1">
    <location>
        <begin position="12"/>
        <end position="32"/>
    </location>
</feature>
<reference evidence="2 3" key="1">
    <citation type="journal article" date="2012" name="BMC Genomics">
        <title>Complete genome sequence of Saccharothrix espanaensis DSM 44229T and comparison to the other completely sequenced Pseudonocardiaceae.</title>
        <authorList>
            <person name="Strobel T."/>
            <person name="Al-Dilaimi A."/>
            <person name="Blom J."/>
            <person name="Gessner A."/>
            <person name="Kalinowski J."/>
            <person name="Luzhetska M."/>
            <person name="Puhler A."/>
            <person name="Szczepanowski R."/>
            <person name="Bechthold A."/>
            <person name="Ruckert C."/>
        </authorList>
    </citation>
    <scope>NUCLEOTIDE SEQUENCE [LARGE SCALE GENOMIC DNA]</scope>
    <source>
        <strain evidence="3">ATCC 51144 / DSM 44229 / JCM 9112 / NBRC 15066 / NRRL 15764</strain>
    </source>
</reference>
<keyword evidence="1" id="KW-0472">Membrane</keyword>
<accession>K0KAM1</accession>
<evidence type="ECO:0000313" key="2">
    <source>
        <dbReference type="EMBL" id="CCH33653.1"/>
    </source>
</evidence>
<dbReference type="RefSeq" id="WP_015103764.1">
    <property type="nucleotide sequence ID" value="NC_019673.1"/>
</dbReference>
<organism evidence="2 3">
    <name type="scientific">Saccharothrix espanaensis (strain ATCC 51144 / DSM 44229 / JCM 9112 / NBRC 15066 / NRRL 15764)</name>
    <dbReference type="NCBI Taxonomy" id="1179773"/>
    <lineage>
        <taxon>Bacteria</taxon>
        <taxon>Bacillati</taxon>
        <taxon>Actinomycetota</taxon>
        <taxon>Actinomycetes</taxon>
        <taxon>Pseudonocardiales</taxon>
        <taxon>Pseudonocardiaceae</taxon>
        <taxon>Saccharothrix</taxon>
    </lineage>
</organism>
<evidence type="ECO:0000256" key="1">
    <source>
        <dbReference type="SAM" id="Phobius"/>
    </source>
</evidence>
<dbReference type="KEGG" id="sesp:BN6_64100"/>
<name>K0KAM1_SACES</name>
<dbReference type="OrthoDB" id="4249403at2"/>
<sequence length="62" mass="6296">MHLDWTALGQVFLVSFALGAGTVALFSAGLAATSRGNRVVPAACFLVCAAVAGYGIYLVAVH</sequence>
<dbReference type="AlphaFoldDB" id="K0KAM1"/>
<keyword evidence="3" id="KW-1185">Reference proteome</keyword>
<dbReference type="Proteomes" id="UP000006281">
    <property type="component" value="Chromosome"/>
</dbReference>
<dbReference type="PATRIC" id="fig|1179773.3.peg.6460"/>
<gene>
    <name evidence="2" type="ordered locus">BN6_64100</name>
</gene>
<dbReference type="STRING" id="1179773.BN6_64100"/>
<protein>
    <submittedName>
        <fullName evidence="2">Putative secreted protein</fullName>
    </submittedName>
</protein>
<keyword evidence="1" id="KW-1133">Transmembrane helix</keyword>
<feature type="transmembrane region" description="Helical" evidence="1">
    <location>
        <begin position="39"/>
        <end position="60"/>
    </location>
</feature>
<dbReference type="BioCyc" id="SESP1179773:BN6_RS30865-MONOMER"/>
<evidence type="ECO:0000313" key="3">
    <source>
        <dbReference type="Proteomes" id="UP000006281"/>
    </source>
</evidence>